<dbReference type="OrthoDB" id="759183at2759"/>
<evidence type="ECO:0000313" key="4">
    <source>
        <dbReference type="RefSeq" id="XP_018821485.1"/>
    </source>
</evidence>
<dbReference type="GO" id="GO:0010089">
    <property type="term" value="P:xylem development"/>
    <property type="evidence" value="ECO:0007669"/>
    <property type="project" value="InterPro"/>
</dbReference>
<keyword evidence="3" id="KW-1185">Reference proteome</keyword>
<gene>
    <name evidence="4" type="primary">LOC108991613</name>
</gene>
<feature type="compositionally biased region" description="Basic and acidic residues" evidence="1">
    <location>
        <begin position="108"/>
        <end position="118"/>
    </location>
</feature>
<dbReference type="InterPro" id="IPR037495">
    <property type="entry name" value="CLE41/42/44"/>
</dbReference>
<dbReference type="GeneID" id="108991613"/>
<dbReference type="PANTHER" id="PTHR35301">
    <property type="entry name" value="CLAVATA3/ESR (CLE)-RELATED PROTEIN 41-RELATED"/>
    <property type="match status" value="1"/>
</dbReference>
<proteinExistence type="predicted"/>
<dbReference type="PANTHER" id="PTHR35301:SF1">
    <property type="entry name" value="CLAVATA3_ESR (CLE)-RELATED PROTEIN 41-RELATED"/>
    <property type="match status" value="1"/>
</dbReference>
<protein>
    <submittedName>
        <fullName evidence="4">CLAVATA3/ESR (CLE)-related protein 41-like</fullName>
    </submittedName>
</protein>
<feature type="region of interest" description="Disordered" evidence="1">
    <location>
        <begin position="84"/>
        <end position="128"/>
    </location>
</feature>
<dbReference type="GO" id="GO:0033612">
    <property type="term" value="F:receptor serine/threonine kinase binding"/>
    <property type="evidence" value="ECO:0000318"/>
    <property type="project" value="GO_Central"/>
</dbReference>
<keyword evidence="2" id="KW-0472">Membrane</keyword>
<organism evidence="3 4">
    <name type="scientific">Juglans regia</name>
    <name type="common">English walnut</name>
    <dbReference type="NCBI Taxonomy" id="51240"/>
    <lineage>
        <taxon>Eukaryota</taxon>
        <taxon>Viridiplantae</taxon>
        <taxon>Streptophyta</taxon>
        <taxon>Embryophyta</taxon>
        <taxon>Tracheophyta</taxon>
        <taxon>Spermatophyta</taxon>
        <taxon>Magnoliopsida</taxon>
        <taxon>eudicotyledons</taxon>
        <taxon>Gunneridae</taxon>
        <taxon>Pentapetalae</taxon>
        <taxon>rosids</taxon>
        <taxon>fabids</taxon>
        <taxon>Fagales</taxon>
        <taxon>Juglandaceae</taxon>
        <taxon>Juglans</taxon>
    </lineage>
</organism>
<keyword evidence="2" id="KW-0812">Transmembrane</keyword>
<feature type="compositionally biased region" description="Polar residues" evidence="1">
    <location>
        <begin position="84"/>
        <end position="97"/>
    </location>
</feature>
<dbReference type="FunCoup" id="A0A2I4EQ07">
    <property type="interactions" value="42"/>
</dbReference>
<dbReference type="RefSeq" id="XP_018821485.1">
    <property type="nucleotide sequence ID" value="XM_018965940.2"/>
</dbReference>
<dbReference type="Gramene" id="Jr10_12950_p1">
    <property type="protein sequence ID" value="cds.Jr10_12950_p1"/>
    <property type="gene ID" value="Jr10_12950"/>
</dbReference>
<dbReference type="Proteomes" id="UP000235220">
    <property type="component" value="Chromosome 10"/>
</dbReference>
<dbReference type="AlphaFoldDB" id="A0A2I4EQ07"/>
<evidence type="ECO:0000256" key="1">
    <source>
        <dbReference type="SAM" id="MobiDB-lite"/>
    </source>
</evidence>
<dbReference type="KEGG" id="jre:108991613"/>
<dbReference type="GO" id="GO:0048046">
    <property type="term" value="C:apoplast"/>
    <property type="evidence" value="ECO:0000318"/>
    <property type="project" value="GO_Central"/>
</dbReference>
<keyword evidence="2" id="KW-1133">Transmembrane helix</keyword>
<name>A0A2I4EQ07_JUGRE</name>
<feature type="transmembrane region" description="Helical" evidence="2">
    <location>
        <begin position="36"/>
        <end position="56"/>
    </location>
</feature>
<sequence length="128" mass="13735">MDFEPLWALGGWLIFPNCMAVPKTSSPSISEIHAKSHPFVLFIAILFIFLLLVNLISNPTNPSMASSAPVKRLLLEPQQASAASTANLYPKQASNRHTSSSSSSSSTTKREFGAEAHEVPSGPNPISN</sequence>
<reference evidence="4" key="1">
    <citation type="submission" date="2025-08" db="UniProtKB">
        <authorList>
            <consortium name="RefSeq"/>
        </authorList>
    </citation>
    <scope>IDENTIFICATION</scope>
    <source>
        <tissue evidence="4">Leaves</tissue>
    </source>
</reference>
<feature type="compositionally biased region" description="Low complexity" evidence="1">
    <location>
        <begin position="98"/>
        <end position="107"/>
    </location>
</feature>
<accession>A0A2I4EQ07</accession>
<evidence type="ECO:0000313" key="3">
    <source>
        <dbReference type="Proteomes" id="UP000235220"/>
    </source>
</evidence>
<evidence type="ECO:0000256" key="2">
    <source>
        <dbReference type="SAM" id="Phobius"/>
    </source>
</evidence>